<dbReference type="STRING" id="880071.Fleli_0670"/>
<dbReference type="OrthoDB" id="1190494at2"/>
<dbReference type="RefSeq" id="WP_014796592.1">
    <property type="nucleotide sequence ID" value="NC_018018.1"/>
</dbReference>
<dbReference type="eggNOG" id="COG2091">
    <property type="taxonomic scope" value="Bacteria"/>
</dbReference>
<keyword evidence="1 3" id="KW-0808">Transferase</keyword>
<dbReference type="AlphaFoldDB" id="I4AGP8"/>
<evidence type="ECO:0000313" key="3">
    <source>
        <dbReference type="EMBL" id="AFM03133.1"/>
    </source>
</evidence>
<dbReference type="Gene3D" id="3.90.470.20">
    <property type="entry name" value="4'-phosphopantetheinyl transferase domain"/>
    <property type="match status" value="2"/>
</dbReference>
<dbReference type="SUPFAM" id="SSF56214">
    <property type="entry name" value="4'-phosphopantetheinyl transferase"/>
    <property type="match status" value="2"/>
</dbReference>
<dbReference type="GO" id="GO:0008897">
    <property type="term" value="F:holo-[acyl-carrier-protein] synthase activity"/>
    <property type="evidence" value="ECO:0007669"/>
    <property type="project" value="InterPro"/>
</dbReference>
<feature type="domain" description="4'-phosphopantetheinyl transferase" evidence="2">
    <location>
        <begin position="123"/>
        <end position="187"/>
    </location>
</feature>
<dbReference type="HOGENOM" id="CLU_104083_0_0_10"/>
<gene>
    <name evidence="3" type="ordered locus">Fleli_0670</name>
</gene>
<organism evidence="3 4">
    <name type="scientific">Bernardetia litoralis (strain ATCC 23117 / DSM 6794 / NBRC 15988 / NCIMB 1366 / Fx l1 / Sio-4)</name>
    <name type="common">Flexibacter litoralis</name>
    <dbReference type="NCBI Taxonomy" id="880071"/>
    <lineage>
        <taxon>Bacteria</taxon>
        <taxon>Pseudomonadati</taxon>
        <taxon>Bacteroidota</taxon>
        <taxon>Cytophagia</taxon>
        <taxon>Cytophagales</taxon>
        <taxon>Bernardetiaceae</taxon>
        <taxon>Bernardetia</taxon>
    </lineage>
</organism>
<dbReference type="GO" id="GO:0000287">
    <property type="term" value="F:magnesium ion binding"/>
    <property type="evidence" value="ECO:0007669"/>
    <property type="project" value="InterPro"/>
</dbReference>
<sequence length="227" mass="26840">MPLKILEKSENHLVALWQISENSQFFETQLPKEDLDYINSNYSDKSTNEKLQAKQKEKKLERLAVRLLVKNLAEQMRFDYTFLKKTKTGKPFLAKKEGNKNLKLSISHDFPFCAAIIDKTNEVGIDIQSLTPKISRVFHRVMSQEEQSIAQNLKQQTLFWSSKEALYKYADIEGLFFKEDLNVKSITDYEKTQLFGRVKNDLISYEWLPLFHHYFENEEKEFVVVWL</sequence>
<evidence type="ECO:0000313" key="4">
    <source>
        <dbReference type="Proteomes" id="UP000006054"/>
    </source>
</evidence>
<dbReference type="InterPro" id="IPR008278">
    <property type="entry name" value="4-PPantetheinyl_Trfase_dom"/>
</dbReference>
<dbReference type="EMBL" id="CP003345">
    <property type="protein sequence ID" value="AFM03133.1"/>
    <property type="molecule type" value="Genomic_DNA"/>
</dbReference>
<dbReference type="Pfam" id="PF01648">
    <property type="entry name" value="ACPS"/>
    <property type="match status" value="1"/>
</dbReference>
<accession>I4AGP8</accession>
<reference evidence="4" key="1">
    <citation type="submission" date="2012-06" db="EMBL/GenBank/DDBJ databases">
        <title>The complete genome of Flexibacter litoralis DSM 6794.</title>
        <authorList>
            <person name="Lucas S."/>
            <person name="Copeland A."/>
            <person name="Lapidus A."/>
            <person name="Glavina del Rio T."/>
            <person name="Dalin E."/>
            <person name="Tice H."/>
            <person name="Bruce D."/>
            <person name="Goodwin L."/>
            <person name="Pitluck S."/>
            <person name="Peters L."/>
            <person name="Ovchinnikova G."/>
            <person name="Lu M."/>
            <person name="Kyrpides N."/>
            <person name="Mavromatis K."/>
            <person name="Ivanova N."/>
            <person name="Brettin T."/>
            <person name="Detter J.C."/>
            <person name="Han C."/>
            <person name="Larimer F."/>
            <person name="Land M."/>
            <person name="Hauser L."/>
            <person name="Markowitz V."/>
            <person name="Cheng J.-F."/>
            <person name="Hugenholtz P."/>
            <person name="Woyke T."/>
            <person name="Wu D."/>
            <person name="Spring S."/>
            <person name="Lang E."/>
            <person name="Kopitz M."/>
            <person name="Brambilla E."/>
            <person name="Klenk H.-P."/>
            <person name="Eisen J.A."/>
        </authorList>
    </citation>
    <scope>NUCLEOTIDE SEQUENCE [LARGE SCALE GENOMIC DNA]</scope>
    <source>
        <strain evidence="4">ATCC 23117 / DSM 6794 / NBRC 15988 / NCIMB 1366 / Sio-4</strain>
    </source>
</reference>
<name>I4AGP8_BERLS</name>
<protein>
    <submittedName>
        <fullName evidence="3">Phosphopantetheinyl transferase</fullName>
    </submittedName>
</protein>
<evidence type="ECO:0000256" key="1">
    <source>
        <dbReference type="ARBA" id="ARBA00022679"/>
    </source>
</evidence>
<dbReference type="KEGG" id="fli:Fleli_0670"/>
<proteinExistence type="predicted"/>
<dbReference type="Proteomes" id="UP000006054">
    <property type="component" value="Chromosome"/>
</dbReference>
<dbReference type="InterPro" id="IPR037143">
    <property type="entry name" value="4-PPantetheinyl_Trfase_dom_sf"/>
</dbReference>
<evidence type="ECO:0000259" key="2">
    <source>
        <dbReference type="Pfam" id="PF01648"/>
    </source>
</evidence>
<keyword evidence="4" id="KW-1185">Reference proteome</keyword>